<dbReference type="EMBL" id="CP067393">
    <property type="protein sequence ID" value="QQP85085.1"/>
    <property type="molecule type" value="Genomic_DNA"/>
</dbReference>
<reference evidence="2 3" key="1">
    <citation type="submission" date="2021-01" db="EMBL/GenBank/DDBJ databases">
        <title>Entomomonas sp. F2A isolated from a house cricket (Acheta domesticus).</title>
        <authorList>
            <person name="Spergser J."/>
            <person name="Busse H.-J."/>
        </authorList>
    </citation>
    <scope>NUCLEOTIDE SEQUENCE [LARGE SCALE GENOMIC DNA]</scope>
    <source>
        <strain evidence="2 3">F2A</strain>
    </source>
</reference>
<evidence type="ECO:0000313" key="2">
    <source>
        <dbReference type="EMBL" id="QQP85085.1"/>
    </source>
</evidence>
<dbReference type="AlphaFoldDB" id="A0A974RWD9"/>
<dbReference type="KEGG" id="eaz:JHT90_11915"/>
<dbReference type="RefSeq" id="WP_201091234.1">
    <property type="nucleotide sequence ID" value="NZ_CP067393.1"/>
</dbReference>
<name>A0A974RWD9_9GAMM</name>
<evidence type="ECO:0000313" key="3">
    <source>
        <dbReference type="Proteomes" id="UP000595278"/>
    </source>
</evidence>
<evidence type="ECO:0000256" key="1">
    <source>
        <dbReference type="SAM" id="Coils"/>
    </source>
</evidence>
<feature type="coiled-coil region" evidence="1">
    <location>
        <begin position="386"/>
        <end position="413"/>
    </location>
</feature>
<proteinExistence type="predicted"/>
<keyword evidence="1" id="KW-0175">Coiled coil</keyword>
<sequence>MLGGGAYARLLGKAGVLANNPVARGAIGEGLVGAGQTAEQIRQENPDNLLTGKQSLASAASGLTTGLIGYGGGRLAQKIGILDPQTLLAGGSQLPKGLSQKTFSNIIKGAISEGAFQELPQSATEQMWQNYAQDKPLLESVPEAAATGLLAGGFMGAGANLAHSRHSRPEQQSPTTSKELLKLGYDATPKLGYEGLQPAPDIIYQGTDYQPPPPAQIGFDNPNNPQSANFNPNLSNQYDPVIEGLNKQADFYGMPEPSKPSGTITKALWAGGLGQQQNLQSPVVDNVTNQYPTTPTSEINQLLPSTNQVTSQLDQHVNLPKQYEPNSKAKEVTLNQLKDIARQYDNISTKQLMEYTGSNYIQAVKAINQVNQEKMAQPNQLPTNDNLLTEAELKNYQAQYDKKQKQLKRRKINPEKDTLTDAIIKLGGISPDYKLDTTGDTVGNKSIVGVGYLWSNKRVLV</sequence>
<accession>A0A974RWD9</accession>
<organism evidence="2 3">
    <name type="scientific">Entomomonas asaccharolytica</name>
    <dbReference type="NCBI Taxonomy" id="2785331"/>
    <lineage>
        <taxon>Bacteria</taxon>
        <taxon>Pseudomonadati</taxon>
        <taxon>Pseudomonadota</taxon>
        <taxon>Gammaproteobacteria</taxon>
        <taxon>Pseudomonadales</taxon>
        <taxon>Pseudomonadaceae</taxon>
        <taxon>Entomomonas</taxon>
    </lineage>
</organism>
<keyword evidence="3" id="KW-1185">Reference proteome</keyword>
<gene>
    <name evidence="2" type="ORF">JHT90_11915</name>
</gene>
<protein>
    <submittedName>
        <fullName evidence="2">Uncharacterized protein</fullName>
    </submittedName>
</protein>
<dbReference type="Proteomes" id="UP000595278">
    <property type="component" value="Chromosome"/>
</dbReference>